<evidence type="ECO:0000313" key="8">
    <source>
        <dbReference type="Proteomes" id="UP000305267"/>
    </source>
</evidence>
<evidence type="ECO:0000256" key="3">
    <source>
        <dbReference type="ARBA" id="ARBA00023163"/>
    </source>
</evidence>
<dbReference type="Proteomes" id="UP000305267">
    <property type="component" value="Unassembled WGS sequence"/>
</dbReference>
<evidence type="ECO:0000313" key="7">
    <source>
        <dbReference type="EMBL" id="TNC06658.1"/>
    </source>
</evidence>
<evidence type="ECO:0000256" key="2">
    <source>
        <dbReference type="ARBA" id="ARBA00023125"/>
    </source>
</evidence>
<evidence type="ECO:0000259" key="6">
    <source>
        <dbReference type="PROSITE" id="PS51078"/>
    </source>
</evidence>
<evidence type="ECO:0000256" key="4">
    <source>
        <dbReference type="SAM" id="MobiDB-lite"/>
    </source>
</evidence>
<dbReference type="InterPro" id="IPR005471">
    <property type="entry name" value="Tscrpt_reg_IclR_N"/>
</dbReference>
<dbReference type="OrthoDB" id="9807558at2"/>
<dbReference type="InterPro" id="IPR050707">
    <property type="entry name" value="HTH_MetabolicPath_Reg"/>
</dbReference>
<dbReference type="SUPFAM" id="SSF55781">
    <property type="entry name" value="GAF domain-like"/>
    <property type="match status" value="1"/>
</dbReference>
<keyword evidence="2" id="KW-0238">DNA-binding</keyword>
<dbReference type="Pfam" id="PF01614">
    <property type="entry name" value="IclR_C"/>
    <property type="match status" value="1"/>
</dbReference>
<protein>
    <submittedName>
        <fullName evidence="7">IclR family transcriptional regulator</fullName>
    </submittedName>
</protein>
<keyword evidence="8" id="KW-1185">Reference proteome</keyword>
<dbReference type="InterPro" id="IPR029016">
    <property type="entry name" value="GAF-like_dom_sf"/>
</dbReference>
<organism evidence="7 8">
    <name type="scientific">Methylobacterium terricola</name>
    <dbReference type="NCBI Taxonomy" id="2583531"/>
    <lineage>
        <taxon>Bacteria</taxon>
        <taxon>Pseudomonadati</taxon>
        <taxon>Pseudomonadota</taxon>
        <taxon>Alphaproteobacteria</taxon>
        <taxon>Hyphomicrobiales</taxon>
        <taxon>Methylobacteriaceae</taxon>
        <taxon>Methylobacterium</taxon>
    </lineage>
</organism>
<evidence type="ECO:0000256" key="1">
    <source>
        <dbReference type="ARBA" id="ARBA00023015"/>
    </source>
</evidence>
<name>A0A5C4L6U0_9HYPH</name>
<comment type="caution">
    <text evidence="7">The sequence shown here is derived from an EMBL/GenBank/DDBJ whole genome shotgun (WGS) entry which is preliminary data.</text>
</comment>
<dbReference type="AlphaFoldDB" id="A0A5C4L6U0"/>
<dbReference type="SMART" id="SM00346">
    <property type="entry name" value="HTH_ICLR"/>
    <property type="match status" value="1"/>
</dbReference>
<dbReference type="GO" id="GO:0003677">
    <property type="term" value="F:DNA binding"/>
    <property type="evidence" value="ECO:0007669"/>
    <property type="project" value="UniProtKB-KW"/>
</dbReference>
<dbReference type="GO" id="GO:0003700">
    <property type="term" value="F:DNA-binding transcription factor activity"/>
    <property type="evidence" value="ECO:0007669"/>
    <property type="project" value="TreeGrafter"/>
</dbReference>
<dbReference type="InterPro" id="IPR036390">
    <property type="entry name" value="WH_DNA-bd_sf"/>
</dbReference>
<dbReference type="Gene3D" id="1.10.10.10">
    <property type="entry name" value="Winged helix-like DNA-binding domain superfamily/Winged helix DNA-binding domain"/>
    <property type="match status" value="1"/>
</dbReference>
<dbReference type="Gene3D" id="3.30.450.40">
    <property type="match status" value="1"/>
</dbReference>
<dbReference type="PANTHER" id="PTHR30136">
    <property type="entry name" value="HELIX-TURN-HELIX TRANSCRIPTIONAL REGULATOR, ICLR FAMILY"/>
    <property type="match status" value="1"/>
</dbReference>
<evidence type="ECO:0000259" key="5">
    <source>
        <dbReference type="PROSITE" id="PS51077"/>
    </source>
</evidence>
<feature type="compositionally biased region" description="Basic and acidic residues" evidence="4">
    <location>
        <begin position="8"/>
        <end position="19"/>
    </location>
</feature>
<sequence length="284" mass="29702">MKIVVQKDGSDGSKPKSAERSGPSRIAALLRHLGESGPGGARLSMLADATGLAAPTALRLLRALVAEDLVDFNPATKTYRLGLGLFRLAAKAGNPLGLRDLARPALLRLTGALGETVFLLVRSGYDAVCIDRSAGPLPIRSFTGDIGGRVMLGLGQGSMAILAYLPANEQEAVIRYNLPRMREVTSLDEAFLHTEIARTRDLGYCAAASGLIPGMAGLGVPILGSDGRAVAALSVGSTVDRLAGERRDAIAGMLRREAAGIAARLNPFDETLRRAGAAMERPVP</sequence>
<reference evidence="7 8" key="1">
    <citation type="submission" date="2019-06" db="EMBL/GenBank/DDBJ databases">
        <title>Genome of Methylobacterium sp. 17Sr1-39.</title>
        <authorList>
            <person name="Seo T."/>
        </authorList>
    </citation>
    <scope>NUCLEOTIDE SEQUENCE [LARGE SCALE GENOMIC DNA]</scope>
    <source>
        <strain evidence="7 8">17Sr1-39</strain>
    </source>
</reference>
<dbReference type="PANTHER" id="PTHR30136:SF39">
    <property type="entry name" value="TRANSCRIPTIONAL REGULATORY PROTEIN"/>
    <property type="match status" value="1"/>
</dbReference>
<dbReference type="GO" id="GO:0045892">
    <property type="term" value="P:negative regulation of DNA-templated transcription"/>
    <property type="evidence" value="ECO:0007669"/>
    <property type="project" value="TreeGrafter"/>
</dbReference>
<feature type="domain" description="HTH iclR-type" evidence="5">
    <location>
        <begin position="20"/>
        <end position="83"/>
    </location>
</feature>
<dbReference type="PROSITE" id="PS51077">
    <property type="entry name" value="HTH_ICLR"/>
    <property type="match status" value="1"/>
</dbReference>
<dbReference type="Pfam" id="PF09339">
    <property type="entry name" value="HTH_IclR"/>
    <property type="match status" value="1"/>
</dbReference>
<keyword evidence="3" id="KW-0804">Transcription</keyword>
<feature type="region of interest" description="Disordered" evidence="4">
    <location>
        <begin position="1"/>
        <end position="22"/>
    </location>
</feature>
<dbReference type="SUPFAM" id="SSF46785">
    <property type="entry name" value="Winged helix' DNA-binding domain"/>
    <property type="match status" value="1"/>
</dbReference>
<dbReference type="EMBL" id="VDDA01000046">
    <property type="protein sequence ID" value="TNC06658.1"/>
    <property type="molecule type" value="Genomic_DNA"/>
</dbReference>
<gene>
    <name evidence="7" type="ORF">FF100_34065</name>
</gene>
<feature type="domain" description="IclR-ED" evidence="6">
    <location>
        <begin position="84"/>
        <end position="267"/>
    </location>
</feature>
<dbReference type="PROSITE" id="PS51078">
    <property type="entry name" value="ICLR_ED"/>
    <property type="match status" value="1"/>
</dbReference>
<keyword evidence="1" id="KW-0805">Transcription regulation</keyword>
<dbReference type="InterPro" id="IPR036388">
    <property type="entry name" value="WH-like_DNA-bd_sf"/>
</dbReference>
<accession>A0A5C4L6U0</accession>
<dbReference type="RefSeq" id="WP_139040444.1">
    <property type="nucleotide sequence ID" value="NZ_VDDA01000046.1"/>
</dbReference>
<proteinExistence type="predicted"/>
<dbReference type="InterPro" id="IPR014757">
    <property type="entry name" value="Tscrpt_reg_IclR_C"/>
</dbReference>